<evidence type="ECO:0000256" key="3">
    <source>
        <dbReference type="ARBA" id="ARBA00022679"/>
    </source>
</evidence>
<keyword evidence="4" id="KW-0949">S-adenosyl-L-methionine</keyword>
<reference evidence="6" key="1">
    <citation type="submission" date="2024-07" db="EMBL/GenBank/DDBJ databases">
        <title>Complete genome sequences of cellulolytic bacteria, Kitasatospora sp. CMC57 and Streptomyces sp. CMC78, isolated from Japanese agricultural soil.</title>
        <authorList>
            <person name="Hashimoto T."/>
            <person name="Ito M."/>
            <person name="Iwamoto M."/>
            <person name="Fukahori D."/>
            <person name="Shoda T."/>
            <person name="Sakoda M."/>
            <person name="Morohoshi T."/>
            <person name="Mitsuboshi M."/>
            <person name="Nishizawa T."/>
        </authorList>
    </citation>
    <scope>NUCLEOTIDE SEQUENCE</scope>
    <source>
        <strain evidence="6">CMC57</strain>
    </source>
</reference>
<gene>
    <name evidence="6" type="ORF">KCMC57_15970</name>
</gene>
<dbReference type="SUPFAM" id="SSF53335">
    <property type="entry name" value="S-adenosyl-L-methionine-dependent methyltransferases"/>
    <property type="match status" value="1"/>
</dbReference>
<dbReference type="PANTHER" id="PTHR45875">
    <property type="entry name" value="METHYLTRANSFERASE N6AMT1"/>
    <property type="match status" value="1"/>
</dbReference>
<name>A0AB33JPN6_9ACTN</name>
<dbReference type="NCBIfam" id="TIGR00537">
    <property type="entry name" value="hemK_rel_arch"/>
    <property type="match status" value="1"/>
</dbReference>
<evidence type="ECO:0000313" key="6">
    <source>
        <dbReference type="EMBL" id="BFP45229.1"/>
    </source>
</evidence>
<feature type="domain" description="Methyltransferase small" evidence="5">
    <location>
        <begin position="4"/>
        <end position="108"/>
    </location>
</feature>
<evidence type="ECO:0000256" key="4">
    <source>
        <dbReference type="ARBA" id="ARBA00022691"/>
    </source>
</evidence>
<keyword evidence="2 6" id="KW-0489">Methyltransferase</keyword>
<sequence>MKLLTPPGVYPPQGDSALLARALADELARRPPDRRELLELGTGSGALAVAAAVLGARVTAVDVSRLALATAWTNARLHGRRIRVRHGDLTAPVRGRSFDLVISNPPYVPAPGAEVPQHGVARAWDAGPDGRLLLDRICRQAPAMLAPGGVLLVVQSSLADTTATLDALDRAGLDTGIVGRRRQEFGPVMSARADWFERRGLIAQGVRDEELVVIRGARRS</sequence>
<evidence type="ECO:0000256" key="1">
    <source>
        <dbReference type="ARBA" id="ARBA00006149"/>
    </source>
</evidence>
<dbReference type="InterPro" id="IPR029063">
    <property type="entry name" value="SAM-dependent_MTases_sf"/>
</dbReference>
<dbReference type="CDD" id="cd02440">
    <property type="entry name" value="AdoMet_MTases"/>
    <property type="match status" value="1"/>
</dbReference>
<dbReference type="GO" id="GO:0003676">
    <property type="term" value="F:nucleic acid binding"/>
    <property type="evidence" value="ECO:0007669"/>
    <property type="project" value="InterPro"/>
</dbReference>
<dbReference type="InterPro" id="IPR007848">
    <property type="entry name" value="Small_mtfrase_dom"/>
</dbReference>
<dbReference type="AlphaFoldDB" id="A0AB33JPN6"/>
<dbReference type="InterPro" id="IPR002052">
    <property type="entry name" value="DNA_methylase_N6_adenine_CS"/>
</dbReference>
<proteinExistence type="inferred from homology"/>
<dbReference type="GO" id="GO:0008276">
    <property type="term" value="F:protein methyltransferase activity"/>
    <property type="evidence" value="ECO:0007669"/>
    <property type="project" value="TreeGrafter"/>
</dbReference>
<dbReference type="InterPro" id="IPR052190">
    <property type="entry name" value="Euk-Arch_PrmC-MTase"/>
</dbReference>
<keyword evidence="3" id="KW-0808">Transferase</keyword>
<dbReference type="Pfam" id="PF05175">
    <property type="entry name" value="MTS"/>
    <property type="match status" value="1"/>
</dbReference>
<evidence type="ECO:0000259" key="5">
    <source>
        <dbReference type="Pfam" id="PF05175"/>
    </source>
</evidence>
<dbReference type="GO" id="GO:0008757">
    <property type="term" value="F:S-adenosylmethionine-dependent methyltransferase activity"/>
    <property type="evidence" value="ECO:0007669"/>
    <property type="project" value="TreeGrafter"/>
</dbReference>
<comment type="similarity">
    <text evidence="1">Belongs to the eukaryotic/archaeal PrmC-related family.</text>
</comment>
<accession>A0AB33JPN6</accession>
<organism evidence="6">
    <name type="scientific">Kitasatospora sp. CMC57</name>
    <dbReference type="NCBI Taxonomy" id="3231513"/>
    <lineage>
        <taxon>Bacteria</taxon>
        <taxon>Bacillati</taxon>
        <taxon>Actinomycetota</taxon>
        <taxon>Actinomycetes</taxon>
        <taxon>Kitasatosporales</taxon>
        <taxon>Streptomycetaceae</taxon>
        <taxon>Kitasatospora</taxon>
    </lineage>
</organism>
<dbReference type="GO" id="GO:0035657">
    <property type="term" value="C:eRF1 methyltransferase complex"/>
    <property type="evidence" value="ECO:0007669"/>
    <property type="project" value="TreeGrafter"/>
</dbReference>
<dbReference type="GO" id="GO:0032259">
    <property type="term" value="P:methylation"/>
    <property type="evidence" value="ECO:0007669"/>
    <property type="project" value="UniProtKB-KW"/>
</dbReference>
<dbReference type="Gene3D" id="3.40.50.150">
    <property type="entry name" value="Vaccinia Virus protein VP39"/>
    <property type="match status" value="1"/>
</dbReference>
<evidence type="ECO:0000256" key="2">
    <source>
        <dbReference type="ARBA" id="ARBA00022603"/>
    </source>
</evidence>
<protein>
    <submittedName>
        <fullName evidence="6">Methyltransferase</fullName>
    </submittedName>
</protein>
<dbReference type="PROSITE" id="PS00092">
    <property type="entry name" value="N6_MTASE"/>
    <property type="match status" value="1"/>
</dbReference>
<dbReference type="PANTHER" id="PTHR45875:SF1">
    <property type="entry name" value="METHYLTRANSFERASE N6AMT1"/>
    <property type="match status" value="1"/>
</dbReference>
<dbReference type="EMBL" id="AP035881">
    <property type="protein sequence ID" value="BFP45229.1"/>
    <property type="molecule type" value="Genomic_DNA"/>
</dbReference>
<dbReference type="RefSeq" id="WP_407987750.1">
    <property type="nucleotide sequence ID" value="NZ_AP035881.2"/>
</dbReference>
<dbReference type="GO" id="GO:0008170">
    <property type="term" value="F:N-methyltransferase activity"/>
    <property type="evidence" value="ECO:0007669"/>
    <property type="project" value="UniProtKB-ARBA"/>
</dbReference>
<dbReference type="InterPro" id="IPR004557">
    <property type="entry name" value="PrmC-related"/>
</dbReference>